<evidence type="ECO:0000313" key="14">
    <source>
        <dbReference type="Proteomes" id="UP000077355"/>
    </source>
</evidence>
<evidence type="ECO:0000256" key="2">
    <source>
        <dbReference type="ARBA" id="ARBA00005752"/>
    </source>
</evidence>
<dbReference type="EC" id="6.3.5.4" evidence="3"/>
<keyword evidence="14" id="KW-1185">Reference proteome</keyword>
<dbReference type="GO" id="GO:0005829">
    <property type="term" value="C:cytosol"/>
    <property type="evidence" value="ECO:0007669"/>
    <property type="project" value="TreeGrafter"/>
</dbReference>
<feature type="site" description="Important for beta-aspartyl-AMP intermediate formation" evidence="11">
    <location>
        <position position="379"/>
    </location>
</feature>
<dbReference type="CDD" id="cd00712">
    <property type="entry name" value="AsnB"/>
    <property type="match status" value="1"/>
</dbReference>
<dbReference type="InterPro" id="IPR033738">
    <property type="entry name" value="AsnB_N"/>
</dbReference>
<dbReference type="NCBIfam" id="TIGR01536">
    <property type="entry name" value="asn_synth_AEB"/>
    <property type="match status" value="1"/>
</dbReference>
<reference evidence="13 14" key="1">
    <citation type="submission" date="2016-03" db="EMBL/GenBank/DDBJ databases">
        <title>Draft genome sequence of Paenibacillus antarcticus CECT 5836.</title>
        <authorList>
            <person name="Shin S.-K."/>
            <person name="Yi H."/>
        </authorList>
    </citation>
    <scope>NUCLEOTIDE SEQUENCE [LARGE SCALE GENOMIC DNA]</scope>
    <source>
        <strain evidence="13 14">CECT 5836</strain>
    </source>
</reference>
<feature type="binding site" evidence="10">
    <location>
        <position position="102"/>
    </location>
    <ligand>
        <name>L-glutamine</name>
        <dbReference type="ChEBI" id="CHEBI:58359"/>
    </ligand>
</feature>
<keyword evidence="6 9" id="KW-0061">Asparagine biosynthesis</keyword>
<feature type="domain" description="Glutamine amidotransferase type-2" evidence="12">
    <location>
        <begin position="2"/>
        <end position="216"/>
    </location>
</feature>
<dbReference type="Proteomes" id="UP000077355">
    <property type="component" value="Unassembled WGS sequence"/>
</dbReference>
<accession>A0A162QFK3</accession>
<dbReference type="InterPro" id="IPR006426">
    <property type="entry name" value="Asn_synth_AEB"/>
</dbReference>
<dbReference type="InterPro" id="IPR001962">
    <property type="entry name" value="Asn_synthase"/>
</dbReference>
<dbReference type="SUPFAM" id="SSF52402">
    <property type="entry name" value="Adenine nucleotide alpha hydrolases-like"/>
    <property type="match status" value="1"/>
</dbReference>
<dbReference type="InterPro" id="IPR051786">
    <property type="entry name" value="ASN_synthetase/amidase"/>
</dbReference>
<dbReference type="InterPro" id="IPR017932">
    <property type="entry name" value="GATase_2_dom"/>
</dbReference>
<evidence type="ECO:0000256" key="10">
    <source>
        <dbReference type="PIRSR" id="PIRSR001589-2"/>
    </source>
</evidence>
<evidence type="ECO:0000256" key="8">
    <source>
        <dbReference type="ARBA" id="ARBA00048741"/>
    </source>
</evidence>
<comment type="similarity">
    <text evidence="2">Belongs to the asparagine synthetase family.</text>
</comment>
<dbReference type="Gene3D" id="3.40.50.620">
    <property type="entry name" value="HUPs"/>
    <property type="match status" value="1"/>
</dbReference>
<name>A0A162QFK3_9BACL</name>
<dbReference type="EMBL" id="LVJI01000001">
    <property type="protein sequence ID" value="OAB48120.1"/>
    <property type="molecule type" value="Genomic_DNA"/>
</dbReference>
<evidence type="ECO:0000256" key="11">
    <source>
        <dbReference type="PIRSR" id="PIRSR001589-3"/>
    </source>
</evidence>
<dbReference type="PROSITE" id="PS51278">
    <property type="entry name" value="GATASE_TYPE_2"/>
    <property type="match status" value="1"/>
</dbReference>
<proteinExistence type="inferred from homology"/>
<feature type="binding site" evidence="10">
    <location>
        <begin position="377"/>
        <end position="378"/>
    </location>
    <ligand>
        <name>ATP</name>
        <dbReference type="ChEBI" id="CHEBI:30616"/>
    </ligand>
</feature>
<evidence type="ECO:0000256" key="5">
    <source>
        <dbReference type="ARBA" id="ARBA00022840"/>
    </source>
</evidence>
<protein>
    <recommendedName>
        <fullName evidence="3">asparagine synthase (glutamine-hydrolyzing)</fullName>
        <ecNumber evidence="3">6.3.5.4</ecNumber>
    </recommendedName>
</protein>
<dbReference type="InterPro" id="IPR014729">
    <property type="entry name" value="Rossmann-like_a/b/a_fold"/>
</dbReference>
<evidence type="ECO:0000256" key="9">
    <source>
        <dbReference type="PIRSR" id="PIRSR001589-1"/>
    </source>
</evidence>
<comment type="pathway">
    <text evidence="1">Amino-acid biosynthesis; L-asparagine biosynthesis; L-asparagine from L-aspartate (L-Gln route): step 1/1.</text>
</comment>
<gene>
    <name evidence="13" type="ORF">PBAT_00295</name>
</gene>
<dbReference type="PANTHER" id="PTHR43284:SF1">
    <property type="entry name" value="ASPARAGINE SYNTHETASE"/>
    <property type="match status" value="1"/>
</dbReference>
<feature type="binding site" evidence="10">
    <location>
        <position position="294"/>
    </location>
    <ligand>
        <name>ATP</name>
        <dbReference type="ChEBI" id="CHEBI:30616"/>
    </ligand>
</feature>
<evidence type="ECO:0000256" key="1">
    <source>
        <dbReference type="ARBA" id="ARBA00005187"/>
    </source>
</evidence>
<dbReference type="GO" id="GO:0006529">
    <property type="term" value="P:asparagine biosynthetic process"/>
    <property type="evidence" value="ECO:0007669"/>
    <property type="project" value="UniProtKB-KW"/>
</dbReference>
<keyword evidence="5 10" id="KW-0067">ATP-binding</keyword>
<keyword evidence="9" id="KW-0028">Amino-acid biosynthesis</keyword>
<dbReference type="GO" id="GO:0005524">
    <property type="term" value="F:ATP binding"/>
    <property type="evidence" value="ECO:0007669"/>
    <property type="project" value="UniProtKB-KW"/>
</dbReference>
<organism evidence="13 14">
    <name type="scientific">Paenibacillus antarcticus</name>
    <dbReference type="NCBI Taxonomy" id="253703"/>
    <lineage>
        <taxon>Bacteria</taxon>
        <taxon>Bacillati</taxon>
        <taxon>Bacillota</taxon>
        <taxon>Bacilli</taxon>
        <taxon>Bacillales</taxon>
        <taxon>Paenibacillaceae</taxon>
        <taxon>Paenibacillus</taxon>
    </lineage>
</organism>
<dbReference type="OrthoDB" id="9763290at2"/>
<dbReference type="PIRSF" id="PIRSF001589">
    <property type="entry name" value="Asn_synthetase_glu-h"/>
    <property type="match status" value="1"/>
</dbReference>
<dbReference type="AlphaFoldDB" id="A0A162QFK3"/>
<dbReference type="GO" id="GO:0004066">
    <property type="term" value="F:asparagine synthase (glutamine-hydrolyzing) activity"/>
    <property type="evidence" value="ECO:0007669"/>
    <property type="project" value="UniProtKB-EC"/>
</dbReference>
<dbReference type="Pfam" id="PF13537">
    <property type="entry name" value="GATase_7"/>
    <property type="match status" value="1"/>
</dbReference>
<comment type="catalytic activity">
    <reaction evidence="8">
        <text>L-aspartate + L-glutamine + ATP + H2O = L-asparagine + L-glutamate + AMP + diphosphate + H(+)</text>
        <dbReference type="Rhea" id="RHEA:12228"/>
        <dbReference type="ChEBI" id="CHEBI:15377"/>
        <dbReference type="ChEBI" id="CHEBI:15378"/>
        <dbReference type="ChEBI" id="CHEBI:29985"/>
        <dbReference type="ChEBI" id="CHEBI:29991"/>
        <dbReference type="ChEBI" id="CHEBI:30616"/>
        <dbReference type="ChEBI" id="CHEBI:33019"/>
        <dbReference type="ChEBI" id="CHEBI:58048"/>
        <dbReference type="ChEBI" id="CHEBI:58359"/>
        <dbReference type="ChEBI" id="CHEBI:456215"/>
        <dbReference type="EC" id="6.3.5.4"/>
    </reaction>
</comment>
<evidence type="ECO:0000256" key="6">
    <source>
        <dbReference type="ARBA" id="ARBA00022888"/>
    </source>
</evidence>
<feature type="binding site" evidence="10">
    <location>
        <position position="263"/>
    </location>
    <ligand>
        <name>ATP</name>
        <dbReference type="ChEBI" id="CHEBI:30616"/>
    </ligand>
</feature>
<evidence type="ECO:0000259" key="12">
    <source>
        <dbReference type="PROSITE" id="PS51278"/>
    </source>
</evidence>
<dbReference type="InterPro" id="IPR029055">
    <property type="entry name" value="Ntn_hydrolases_N"/>
</dbReference>
<dbReference type="PANTHER" id="PTHR43284">
    <property type="entry name" value="ASPARAGINE SYNTHETASE (GLUTAMINE-HYDROLYZING)"/>
    <property type="match status" value="1"/>
</dbReference>
<evidence type="ECO:0000256" key="3">
    <source>
        <dbReference type="ARBA" id="ARBA00012737"/>
    </source>
</evidence>
<dbReference type="Gene3D" id="3.60.20.10">
    <property type="entry name" value="Glutamine Phosphoribosylpyrophosphate, subunit 1, domain 1"/>
    <property type="match status" value="1"/>
</dbReference>
<dbReference type="RefSeq" id="WP_068645767.1">
    <property type="nucleotide sequence ID" value="NZ_CP043611.1"/>
</dbReference>
<evidence type="ECO:0000256" key="4">
    <source>
        <dbReference type="ARBA" id="ARBA00022741"/>
    </source>
</evidence>
<dbReference type="Pfam" id="PF00733">
    <property type="entry name" value="Asn_synthase"/>
    <property type="match status" value="1"/>
</dbReference>
<keyword evidence="7 9" id="KW-0315">Glutamine amidotransferase</keyword>
<comment type="caution">
    <text evidence="13">The sequence shown here is derived from an EMBL/GenBank/DDBJ whole genome shotgun (WGS) entry which is preliminary data.</text>
</comment>
<dbReference type="SUPFAM" id="SSF56235">
    <property type="entry name" value="N-terminal nucleophile aminohydrolases (Ntn hydrolases)"/>
    <property type="match status" value="1"/>
</dbReference>
<dbReference type="CDD" id="cd01991">
    <property type="entry name" value="Asn_synthase_B_C"/>
    <property type="match status" value="1"/>
</dbReference>
<sequence>MCGITGFIQWSGDLTQDSQLLVQMTNSLDKRGPDASGTWISNPCAFGHRRLSVIDPENGAQPMIVHQEDDVYAIVYNGELYNAAELTKELRNRGYQFRTRCDTEVLLVSYIEWGPDCVDRFNGIFAFAIWDSVQQQVFFARDRVGVKPLFYSHIDETLVFGSEPKALLQHPKVEPIVGPEGLAEIFVIGPARTPGHGIYRNVNELRPGHAMIFNRNGLRTYAYWKLESHVHEDDKATTAIRLREILQDTLERQLISDVPVCTLLSGGLDSSALSALAVDYYRRSGQGPLHTYSVDYVDNDKHFKSHTFQPGADAPWIERMVNELGSKHHYIEIDTPELIGALEASTRARDLPGMVDVDSSLLLFCHEIKKEATVALSGEAADEIFGGYPWFHRDDMLNSGTFPWAVAPEMRAGLLSPEIRNWISPLDYLGDKYSEAVNEVPKLAGETTKQAQMRVMSYLNITRFMPTLLDRKDRMSMGAGLEVRVPYCDHRLVEYVWNIPWDIKMTGNREKGILRKSLEGVLPDDVLYRKKSPYPKTHNPNFLSAVKQQLLTILDDPSSPLLPLIDVAKIREIAASSDASSNLPWFGQLLSGPQLFSYLSQVDYWLRTYHVSIR</sequence>
<feature type="active site" description="For GATase activity" evidence="9">
    <location>
        <position position="2"/>
    </location>
</feature>
<evidence type="ECO:0000313" key="13">
    <source>
        <dbReference type="EMBL" id="OAB48120.1"/>
    </source>
</evidence>
<keyword evidence="4 10" id="KW-0547">Nucleotide-binding</keyword>
<evidence type="ECO:0000256" key="7">
    <source>
        <dbReference type="ARBA" id="ARBA00022962"/>
    </source>
</evidence>